<sequence>MTSSKKITLKNGIKSGKTTITEFTIRKPVTGDLRGVKLLEFIDLDIDSLAKVLPRITTPSIAEHEVYTLDLIDLSEITKEVINFLSPNSNDANKESLTE</sequence>
<dbReference type="Pfam" id="PF10109">
    <property type="entry name" value="Phage_TAC_7"/>
    <property type="match status" value="1"/>
</dbReference>
<evidence type="ECO:0000313" key="2">
    <source>
        <dbReference type="EMBL" id="PXZ07635.1"/>
    </source>
</evidence>
<evidence type="ECO:0000313" key="3">
    <source>
        <dbReference type="Proteomes" id="UP000247483"/>
    </source>
</evidence>
<proteinExistence type="predicted"/>
<accession>A0A2V4E333</accession>
<protein>
    <submittedName>
        <fullName evidence="2">Phage tail assembly protein</fullName>
    </submittedName>
</protein>
<dbReference type="AlphaFoldDB" id="A0A2V4E333"/>
<gene>
    <name evidence="2" type="ORF">DKK70_07260</name>
    <name evidence="1" type="ORF">DKK79_06480</name>
</gene>
<organism evidence="2 4">
    <name type="scientific">Gilliamella apicola</name>
    <dbReference type="NCBI Taxonomy" id="1196095"/>
    <lineage>
        <taxon>Bacteria</taxon>
        <taxon>Pseudomonadati</taxon>
        <taxon>Pseudomonadota</taxon>
        <taxon>Gammaproteobacteria</taxon>
        <taxon>Orbales</taxon>
        <taxon>Orbaceae</taxon>
        <taxon>Gilliamella</taxon>
    </lineage>
</organism>
<name>A0A2V4E333_9GAMM</name>
<dbReference type="EMBL" id="QGLP01000005">
    <property type="protein sequence ID" value="PXZ04016.1"/>
    <property type="molecule type" value="Genomic_DNA"/>
</dbReference>
<keyword evidence="4" id="KW-1185">Reference proteome</keyword>
<comment type="caution">
    <text evidence="2">The sequence shown here is derived from an EMBL/GenBank/DDBJ whole genome shotgun (WGS) entry which is preliminary data.</text>
</comment>
<dbReference type="InterPro" id="IPR019289">
    <property type="entry name" value="Phage_tail_E/E"/>
</dbReference>
<evidence type="ECO:0000313" key="4">
    <source>
        <dbReference type="Proteomes" id="UP000247932"/>
    </source>
</evidence>
<dbReference type="EMBL" id="QGLR01000009">
    <property type="protein sequence ID" value="PXZ07635.1"/>
    <property type="molecule type" value="Genomic_DNA"/>
</dbReference>
<dbReference type="Proteomes" id="UP000247932">
    <property type="component" value="Unassembled WGS sequence"/>
</dbReference>
<evidence type="ECO:0000313" key="1">
    <source>
        <dbReference type="EMBL" id="PXZ04016.1"/>
    </source>
</evidence>
<dbReference type="OrthoDB" id="7366507at2"/>
<dbReference type="Proteomes" id="UP000247483">
    <property type="component" value="Unassembled WGS sequence"/>
</dbReference>
<dbReference type="RefSeq" id="WP_110423390.1">
    <property type="nucleotide sequence ID" value="NZ_QGLP01000005.1"/>
</dbReference>
<reference evidence="3 4" key="1">
    <citation type="submission" date="2018-05" db="EMBL/GenBank/DDBJ databases">
        <title>Reference genomes for bee gut microbiota database.</title>
        <authorList>
            <person name="Ellegaard K.M."/>
        </authorList>
    </citation>
    <scope>NUCLEOTIDE SEQUENCE [LARGE SCALE GENOMIC DNA]</scope>
    <source>
        <strain evidence="1 3">ESL0177</strain>
        <strain evidence="2 4">ESL0182</strain>
    </source>
</reference>